<evidence type="ECO:0000313" key="2">
    <source>
        <dbReference type="Proteomes" id="UP000829398"/>
    </source>
</evidence>
<dbReference type="Proteomes" id="UP000829398">
    <property type="component" value="Chromosome 7"/>
</dbReference>
<organism evidence="1 2">
    <name type="scientific">Citrus sinensis</name>
    <name type="common">Sweet orange</name>
    <name type="synonym">Citrus aurantium var. sinensis</name>
    <dbReference type="NCBI Taxonomy" id="2711"/>
    <lineage>
        <taxon>Eukaryota</taxon>
        <taxon>Viridiplantae</taxon>
        <taxon>Streptophyta</taxon>
        <taxon>Embryophyta</taxon>
        <taxon>Tracheophyta</taxon>
        <taxon>Spermatophyta</taxon>
        <taxon>Magnoliopsida</taxon>
        <taxon>eudicotyledons</taxon>
        <taxon>Gunneridae</taxon>
        <taxon>Pentapetalae</taxon>
        <taxon>rosids</taxon>
        <taxon>malvids</taxon>
        <taxon>Sapindales</taxon>
        <taxon>Rutaceae</taxon>
        <taxon>Aurantioideae</taxon>
        <taxon>Citrus</taxon>
    </lineage>
</organism>
<evidence type="ECO:0000313" key="1">
    <source>
        <dbReference type="EMBL" id="KAH9714622.1"/>
    </source>
</evidence>
<comment type="caution">
    <text evidence="1">The sequence shown here is derived from an EMBL/GenBank/DDBJ whole genome shotgun (WGS) entry which is preliminary data.</text>
</comment>
<gene>
    <name evidence="1" type="ORF">KPL71_020727</name>
</gene>
<dbReference type="EMBL" id="CM039176">
    <property type="protein sequence ID" value="KAH9714622.1"/>
    <property type="molecule type" value="Genomic_DNA"/>
</dbReference>
<keyword evidence="2" id="KW-1185">Reference proteome</keyword>
<proteinExistence type="predicted"/>
<accession>A0ACB8JA48</accession>
<sequence>MASDTTTAAAAAEEAEAMEEYDSNPNEVKRSLVMRRRDASDEEEAEDERDSELPIAQSVYIPAGEAEAVDEVQIHSYIESDGLSGAPAEYDDDEEDEEEHDRELEEEDEEGDVYEYEEEDEFYEEVERNDEAVKVKETEAKEGMEEGEKESNEPFAQQPGLFIWDNVAGRHRACLFQSVEYRIFGLSLSDEVLDSLKMATDYAARLLIALNEWMSANPCKDFHACTMNATSKVWENVSKLGPNYLAGLVAARFVHPDFGPFSLTMRKAPRSVNQKLIEVPKERWK</sequence>
<name>A0ACB8JA48_CITSI</name>
<reference evidence="2" key="1">
    <citation type="journal article" date="2023" name="Hortic. Res.">
        <title>A chromosome-level phased genome enabling allele-level studies in sweet orange: a case study on citrus Huanglongbing tolerance.</title>
        <authorList>
            <person name="Wu B."/>
            <person name="Yu Q."/>
            <person name="Deng Z."/>
            <person name="Duan Y."/>
            <person name="Luo F."/>
            <person name="Gmitter F. Jr."/>
        </authorList>
    </citation>
    <scope>NUCLEOTIDE SEQUENCE [LARGE SCALE GENOMIC DNA]</scope>
    <source>
        <strain evidence="2">cv. Valencia</strain>
    </source>
</reference>
<protein>
    <submittedName>
        <fullName evidence="1">Uncharacterized protein</fullName>
    </submittedName>
</protein>